<keyword evidence="2" id="KW-0472">Membrane</keyword>
<dbReference type="NCBIfam" id="NF038305">
    <property type="entry name" value="HpsJ_fam"/>
    <property type="match status" value="1"/>
</dbReference>
<accession>A0ABR9VVN7</accession>
<feature type="transmembrane region" description="Helical" evidence="2">
    <location>
        <begin position="33"/>
        <end position="56"/>
    </location>
</feature>
<keyword evidence="2" id="KW-0812">Transmembrane</keyword>
<keyword evidence="1" id="KW-0175">Coiled coil</keyword>
<keyword evidence="2" id="KW-1133">Transmembrane helix</keyword>
<protein>
    <submittedName>
        <fullName evidence="3">Uncharacterized protein</fullName>
    </submittedName>
</protein>
<dbReference type="EMBL" id="JADEVV010000062">
    <property type="protein sequence ID" value="MBE9255415.1"/>
    <property type="molecule type" value="Genomic_DNA"/>
</dbReference>
<feature type="transmembrane region" description="Helical" evidence="2">
    <location>
        <begin position="68"/>
        <end position="88"/>
    </location>
</feature>
<feature type="coiled-coil region" evidence="1">
    <location>
        <begin position="192"/>
        <end position="247"/>
    </location>
</feature>
<evidence type="ECO:0000313" key="3">
    <source>
        <dbReference type="EMBL" id="MBE9255415.1"/>
    </source>
</evidence>
<comment type="caution">
    <text evidence="3">The sequence shown here is derived from an EMBL/GenBank/DDBJ whole genome shotgun (WGS) entry which is preliminary data.</text>
</comment>
<keyword evidence="4" id="KW-1185">Reference proteome</keyword>
<proteinExistence type="predicted"/>
<evidence type="ECO:0000313" key="4">
    <source>
        <dbReference type="Proteomes" id="UP000658720"/>
    </source>
</evidence>
<evidence type="ECO:0000256" key="1">
    <source>
        <dbReference type="SAM" id="Coils"/>
    </source>
</evidence>
<reference evidence="3 4" key="1">
    <citation type="submission" date="2020-10" db="EMBL/GenBank/DDBJ databases">
        <authorList>
            <person name="Castelo-Branco R."/>
            <person name="Eusebio N."/>
            <person name="Adriana R."/>
            <person name="Vieira A."/>
            <person name="Brugerolle De Fraissinette N."/>
            <person name="Rezende De Castro R."/>
            <person name="Schneider M.P."/>
            <person name="Vasconcelos V."/>
            <person name="Leao P.N."/>
        </authorList>
    </citation>
    <scope>NUCLEOTIDE SEQUENCE [LARGE SCALE GENOMIC DNA]</scope>
    <source>
        <strain evidence="3 4">LEGE 00031</strain>
    </source>
</reference>
<feature type="transmembrane region" description="Helical" evidence="2">
    <location>
        <begin position="108"/>
        <end position="128"/>
    </location>
</feature>
<sequence>MLGKCLAKMAYSILRCSLESMNIPAFTALTLKLFGVIFVLIALLDFVSLIFPLQMADPQWQLTTITGIVDRGIVPMLGMGLISLGYLVDTMAKTATTSPKGGFDLRMPVYILAIALGLVFLLLIPIHLTNVNQIKTAELAQLETQIGQGQQQVEGALRQFDALSQNPEALEQQIKEGEQLLAAGQANGNPLNQEQLANIERQVNELKGLQEMSKDPAALKAKMEEIKTNLETQVAEQRQKVESQASNQALKQGLRVGLSSLMLSIGFAAFGALGLRNLLSAPPTPPSADPLA</sequence>
<name>A0ABR9VVN7_9SYNC</name>
<evidence type="ECO:0000256" key="2">
    <source>
        <dbReference type="SAM" id="Phobius"/>
    </source>
</evidence>
<dbReference type="InterPro" id="IPR047709">
    <property type="entry name" value="HpsJ-like"/>
</dbReference>
<gene>
    <name evidence="3" type="ORF">IQ217_16540</name>
</gene>
<organism evidence="3 4">
    <name type="scientific">Synechocystis salina LEGE 00031</name>
    <dbReference type="NCBI Taxonomy" id="1828736"/>
    <lineage>
        <taxon>Bacteria</taxon>
        <taxon>Bacillati</taxon>
        <taxon>Cyanobacteriota</taxon>
        <taxon>Cyanophyceae</taxon>
        <taxon>Synechococcales</taxon>
        <taxon>Merismopediaceae</taxon>
        <taxon>Synechocystis</taxon>
    </lineage>
</organism>
<dbReference type="Proteomes" id="UP000658720">
    <property type="component" value="Unassembled WGS sequence"/>
</dbReference>